<dbReference type="EMBL" id="CASHTH010002253">
    <property type="protein sequence ID" value="CAI8026981.1"/>
    <property type="molecule type" value="Genomic_DNA"/>
</dbReference>
<evidence type="ECO:0000259" key="1">
    <source>
        <dbReference type="PROSITE" id="PS50105"/>
    </source>
</evidence>
<dbReference type="SUPFAM" id="SSF47769">
    <property type="entry name" value="SAM/Pointed domain"/>
    <property type="match status" value="1"/>
</dbReference>
<dbReference type="SMART" id="SM00454">
    <property type="entry name" value="SAM"/>
    <property type="match status" value="1"/>
</dbReference>
<evidence type="ECO:0000313" key="3">
    <source>
        <dbReference type="Proteomes" id="UP001174909"/>
    </source>
</evidence>
<dbReference type="InterPro" id="IPR013761">
    <property type="entry name" value="SAM/pointed_sf"/>
</dbReference>
<dbReference type="Gene3D" id="1.10.150.50">
    <property type="entry name" value="Transcription Factor, Ets-1"/>
    <property type="match status" value="1"/>
</dbReference>
<dbReference type="Proteomes" id="UP001174909">
    <property type="component" value="Unassembled WGS sequence"/>
</dbReference>
<sequence length="249" mass="28238">MAEGAGGAVTQQPRSKKKELEEFVRDLDPLQVQEWSEHDVVEKYLRPINMEHLAKLFTENRINGAVLMALEESHLKEIGVTMVGERILFLEYLKLLKKHKRDADRSRSLWTATTPYLSLAYHRNCGEFCFHLCCNCCVPTTEWRVTGQGIRWRKNRAAINCCGDVETQFIDYRFLKDLEIRKDPKCCCCCVGTELLVYADDKDAVSVRQSKASGGTTTDAEPVSILHPEAARAESIVRNAWADAKLVAD</sequence>
<dbReference type="PROSITE" id="PS50105">
    <property type="entry name" value="SAM_DOMAIN"/>
    <property type="match status" value="1"/>
</dbReference>
<comment type="caution">
    <text evidence="2">The sequence shown here is derived from an EMBL/GenBank/DDBJ whole genome shotgun (WGS) entry which is preliminary data.</text>
</comment>
<dbReference type="InterPro" id="IPR001660">
    <property type="entry name" value="SAM"/>
</dbReference>
<gene>
    <name evidence="2" type="ORF">GBAR_LOCUS15451</name>
</gene>
<protein>
    <recommendedName>
        <fullName evidence="1">SAM domain-containing protein</fullName>
    </recommendedName>
</protein>
<organism evidence="2 3">
    <name type="scientific">Geodia barretti</name>
    <name type="common">Barrett's horny sponge</name>
    <dbReference type="NCBI Taxonomy" id="519541"/>
    <lineage>
        <taxon>Eukaryota</taxon>
        <taxon>Metazoa</taxon>
        <taxon>Porifera</taxon>
        <taxon>Demospongiae</taxon>
        <taxon>Heteroscleromorpha</taxon>
        <taxon>Tetractinellida</taxon>
        <taxon>Astrophorina</taxon>
        <taxon>Geodiidae</taxon>
        <taxon>Geodia</taxon>
    </lineage>
</organism>
<keyword evidence="3" id="KW-1185">Reference proteome</keyword>
<reference evidence="2" key="1">
    <citation type="submission" date="2023-03" db="EMBL/GenBank/DDBJ databases">
        <authorList>
            <person name="Steffen K."/>
            <person name="Cardenas P."/>
        </authorList>
    </citation>
    <scope>NUCLEOTIDE SEQUENCE</scope>
</reference>
<dbReference type="Pfam" id="PF07647">
    <property type="entry name" value="SAM_2"/>
    <property type="match status" value="1"/>
</dbReference>
<name>A0AA35WS22_GEOBA</name>
<dbReference type="AlphaFoldDB" id="A0AA35WS22"/>
<feature type="domain" description="SAM" evidence="1">
    <location>
        <begin position="36"/>
        <end position="99"/>
    </location>
</feature>
<proteinExistence type="predicted"/>
<accession>A0AA35WS22</accession>
<evidence type="ECO:0000313" key="2">
    <source>
        <dbReference type="EMBL" id="CAI8026981.1"/>
    </source>
</evidence>
<dbReference type="CDD" id="cd09487">
    <property type="entry name" value="SAM_superfamily"/>
    <property type="match status" value="1"/>
</dbReference>